<dbReference type="PANTHER" id="PTHR30153">
    <property type="entry name" value="REPLICATIVE DNA HELICASE DNAB"/>
    <property type="match status" value="1"/>
</dbReference>
<dbReference type="InterPro" id="IPR007694">
    <property type="entry name" value="DNA_helicase_DnaB-like_C"/>
</dbReference>
<keyword evidence="7" id="KW-0067">ATP-binding</keyword>
<evidence type="ECO:0000256" key="3">
    <source>
        <dbReference type="ARBA" id="ARBA00022705"/>
    </source>
</evidence>
<evidence type="ECO:0000256" key="5">
    <source>
        <dbReference type="ARBA" id="ARBA00022801"/>
    </source>
</evidence>
<dbReference type="GO" id="GO:0043139">
    <property type="term" value="F:5'-3' DNA helicase activity"/>
    <property type="evidence" value="ECO:0007669"/>
    <property type="project" value="UniProtKB-EC"/>
</dbReference>
<comment type="catalytic activity">
    <reaction evidence="11">
        <text>ATP + H2O = ADP + phosphate + H(+)</text>
        <dbReference type="Rhea" id="RHEA:13065"/>
        <dbReference type="ChEBI" id="CHEBI:15377"/>
        <dbReference type="ChEBI" id="CHEBI:15378"/>
        <dbReference type="ChEBI" id="CHEBI:30616"/>
        <dbReference type="ChEBI" id="CHEBI:43474"/>
        <dbReference type="ChEBI" id="CHEBI:456216"/>
        <dbReference type="EC" id="5.6.2.3"/>
    </reaction>
</comment>
<gene>
    <name evidence="14" type="ORF">DWY20_00935</name>
</gene>
<feature type="region of interest" description="Disordered" evidence="12">
    <location>
        <begin position="445"/>
        <end position="469"/>
    </location>
</feature>
<dbReference type="GO" id="GO:0005829">
    <property type="term" value="C:cytosol"/>
    <property type="evidence" value="ECO:0007669"/>
    <property type="project" value="TreeGrafter"/>
</dbReference>
<dbReference type="GO" id="GO:1990077">
    <property type="term" value="C:primosome complex"/>
    <property type="evidence" value="ECO:0007669"/>
    <property type="project" value="UniProtKB-KW"/>
</dbReference>
<dbReference type="EMBL" id="QRUU01000002">
    <property type="protein sequence ID" value="RGS00230.1"/>
    <property type="molecule type" value="Genomic_DNA"/>
</dbReference>
<dbReference type="GO" id="GO:0003677">
    <property type="term" value="F:DNA binding"/>
    <property type="evidence" value="ECO:0007669"/>
    <property type="project" value="UniProtKB-KW"/>
</dbReference>
<comment type="similarity">
    <text evidence="1">Belongs to the helicase family. DnaB subfamily.</text>
</comment>
<evidence type="ECO:0000256" key="2">
    <source>
        <dbReference type="ARBA" id="ARBA00022515"/>
    </source>
</evidence>
<evidence type="ECO:0000256" key="1">
    <source>
        <dbReference type="ARBA" id="ARBA00008428"/>
    </source>
</evidence>
<evidence type="ECO:0000256" key="4">
    <source>
        <dbReference type="ARBA" id="ARBA00022741"/>
    </source>
</evidence>
<dbReference type="Pfam" id="PF03796">
    <property type="entry name" value="DnaB_C"/>
    <property type="match status" value="1"/>
</dbReference>
<keyword evidence="5" id="KW-0378">Hydrolase</keyword>
<dbReference type="Pfam" id="PF00772">
    <property type="entry name" value="DnaB"/>
    <property type="match status" value="1"/>
</dbReference>
<dbReference type="Gene3D" id="3.40.50.300">
    <property type="entry name" value="P-loop containing nucleotide triphosphate hydrolases"/>
    <property type="match status" value="1"/>
</dbReference>
<keyword evidence="9" id="KW-0413">Isomerase</keyword>
<dbReference type="InterPro" id="IPR036185">
    <property type="entry name" value="DNA_heli_DnaB-like_N_sf"/>
</dbReference>
<dbReference type="SUPFAM" id="SSF48024">
    <property type="entry name" value="N-terminal domain of DnaB helicase"/>
    <property type="match status" value="1"/>
</dbReference>
<keyword evidence="3" id="KW-0235">DNA replication</keyword>
<dbReference type="Gene3D" id="1.10.860.10">
    <property type="entry name" value="DNAb Helicase, Chain A"/>
    <property type="match status" value="1"/>
</dbReference>
<organism evidence="14 15">
    <name type="scientific">Phocaeicola coprocola</name>
    <dbReference type="NCBI Taxonomy" id="310298"/>
    <lineage>
        <taxon>Bacteria</taxon>
        <taxon>Pseudomonadati</taxon>
        <taxon>Bacteroidota</taxon>
        <taxon>Bacteroidia</taxon>
        <taxon>Bacteroidales</taxon>
        <taxon>Bacteroidaceae</taxon>
        <taxon>Phocaeicola</taxon>
    </lineage>
</organism>
<dbReference type="GO" id="GO:0006269">
    <property type="term" value="P:DNA replication, synthesis of primer"/>
    <property type="evidence" value="ECO:0007669"/>
    <property type="project" value="UniProtKB-KW"/>
</dbReference>
<dbReference type="PANTHER" id="PTHR30153:SF2">
    <property type="entry name" value="REPLICATIVE DNA HELICASE"/>
    <property type="match status" value="1"/>
</dbReference>
<dbReference type="SUPFAM" id="SSF52540">
    <property type="entry name" value="P-loop containing nucleoside triphosphate hydrolases"/>
    <property type="match status" value="1"/>
</dbReference>
<evidence type="ECO:0000256" key="8">
    <source>
        <dbReference type="ARBA" id="ARBA00023125"/>
    </source>
</evidence>
<keyword evidence="8" id="KW-0238">DNA-binding</keyword>
<dbReference type="AlphaFoldDB" id="A0A412GYY9"/>
<dbReference type="InterPro" id="IPR007693">
    <property type="entry name" value="DNA_helicase_DnaB-like_N"/>
</dbReference>
<sequence length="469" mass="51090">MGMVYAEEIEGAVLGACLLERSAQAVVLKSLRAEMFYLTAHRVVFEAINALYARGAAVDMLTVTEELRAQGRLDDAGGPFAVAKLAAGVATSAHLEYHCGILFQYYLRRKLVEVLTRELAAANDMTCDVYDVLIDTQRELGALLEDSPLENHLHPMPEVMDDTVALVDRRQELAVNGLTGVPTGLQRLNEMTGGWQPGNLIFTAARPADGKTALDLFFARQAAMAGVPVVFFTLEMTASELGERMVLAESSADPLRIRQGRLSPEEVEDVHRTAERMSALPVHVDDTPYINVDQLCVIAKSLRAKGLLGLLIVDYLQLLATVNPGRTREQEVAECSRKLKGLARSLGCPVIVSSQLNRQAEDRAGSPELRHLRESGAIEQDADLVILLHRPERYHIRVDPDTGWSTRGMGIATVAKHRNGATGKVYYGYNPSMTKIGEFAGTPVTAPANNLKRKNDEGKSSDLFGGSAG</sequence>
<evidence type="ECO:0000256" key="12">
    <source>
        <dbReference type="SAM" id="MobiDB-lite"/>
    </source>
</evidence>
<dbReference type="GO" id="GO:0016787">
    <property type="term" value="F:hydrolase activity"/>
    <property type="evidence" value="ECO:0007669"/>
    <property type="project" value="UniProtKB-KW"/>
</dbReference>
<evidence type="ECO:0000256" key="7">
    <source>
        <dbReference type="ARBA" id="ARBA00022840"/>
    </source>
</evidence>
<dbReference type="GO" id="GO:0005524">
    <property type="term" value="F:ATP binding"/>
    <property type="evidence" value="ECO:0007669"/>
    <property type="project" value="UniProtKB-KW"/>
</dbReference>
<evidence type="ECO:0000256" key="11">
    <source>
        <dbReference type="ARBA" id="ARBA00048954"/>
    </source>
</evidence>
<feature type="domain" description="SF4 helicase" evidence="13">
    <location>
        <begin position="174"/>
        <end position="443"/>
    </location>
</feature>
<evidence type="ECO:0000313" key="15">
    <source>
        <dbReference type="Proteomes" id="UP000285864"/>
    </source>
</evidence>
<evidence type="ECO:0000256" key="9">
    <source>
        <dbReference type="ARBA" id="ARBA00023235"/>
    </source>
</evidence>
<dbReference type="PROSITE" id="PS51199">
    <property type="entry name" value="SF4_HELICASE"/>
    <property type="match status" value="1"/>
</dbReference>
<proteinExistence type="inferred from homology"/>
<name>A0A412GYY9_9BACT</name>
<evidence type="ECO:0000313" key="14">
    <source>
        <dbReference type="EMBL" id="RGS00230.1"/>
    </source>
</evidence>
<keyword evidence="6 14" id="KW-0347">Helicase</keyword>
<comment type="caution">
    <text evidence="14">The sequence shown here is derived from an EMBL/GenBank/DDBJ whole genome shotgun (WGS) entry which is preliminary data.</text>
</comment>
<dbReference type="InterPro" id="IPR016136">
    <property type="entry name" value="DNA_helicase_N/primase_C"/>
</dbReference>
<evidence type="ECO:0000256" key="10">
    <source>
        <dbReference type="ARBA" id="ARBA00044969"/>
    </source>
</evidence>
<dbReference type="EC" id="5.6.2.3" evidence="10"/>
<reference evidence="14 15" key="1">
    <citation type="submission" date="2018-08" db="EMBL/GenBank/DDBJ databases">
        <title>A genome reference for cultivated species of the human gut microbiota.</title>
        <authorList>
            <person name="Zou Y."/>
            <person name="Xue W."/>
            <person name="Luo G."/>
        </authorList>
    </citation>
    <scope>NUCLEOTIDE SEQUENCE [LARGE SCALE GENOMIC DNA]</scope>
    <source>
        <strain evidence="14 15">AF24-2</strain>
    </source>
</reference>
<dbReference type="InterPro" id="IPR027417">
    <property type="entry name" value="P-loop_NTPase"/>
</dbReference>
<evidence type="ECO:0000256" key="6">
    <source>
        <dbReference type="ARBA" id="ARBA00022806"/>
    </source>
</evidence>
<protein>
    <recommendedName>
        <fullName evidence="10">DNA 5'-3' helicase</fullName>
        <ecNumber evidence="10">5.6.2.3</ecNumber>
    </recommendedName>
</protein>
<dbReference type="CDD" id="cd00984">
    <property type="entry name" value="DnaB_C"/>
    <property type="match status" value="1"/>
</dbReference>
<accession>A0A412GYY9</accession>
<evidence type="ECO:0000259" key="13">
    <source>
        <dbReference type="PROSITE" id="PS51199"/>
    </source>
</evidence>
<dbReference type="Proteomes" id="UP000285864">
    <property type="component" value="Unassembled WGS sequence"/>
</dbReference>
<keyword evidence="4" id="KW-0547">Nucleotide-binding</keyword>
<keyword evidence="15" id="KW-1185">Reference proteome</keyword>
<keyword evidence="2" id="KW-0639">Primosome</keyword>